<dbReference type="OrthoDB" id="2789670at2759"/>
<dbReference type="PANTHER" id="PTHR24286:SF302">
    <property type="entry name" value="ALLENE OXIDE SYNTHASE 2"/>
    <property type="match status" value="1"/>
</dbReference>
<protein>
    <submittedName>
        <fullName evidence="6">Allene oxide synthase, chloroplastic</fullName>
    </submittedName>
</protein>
<accession>A0A2Z7D816</accession>
<proteinExistence type="predicted"/>
<dbReference type="Gene3D" id="1.10.630.10">
    <property type="entry name" value="Cytochrome P450"/>
    <property type="match status" value="1"/>
</dbReference>
<keyword evidence="3 5" id="KW-0408">Iron</keyword>
<sequence length="481" mass="54164">MSSPIISAAAPPSGDSARDIPGDYGHPFFGPLFDRYNYYYVQGEVEYFKARMKKHQSTVFRCNMPPGPFLARNPRVICLLDAISFQTLFDSSKVEKKNVLDGTFMPSTAFTGGYRACAFLDTSEHNHAALKGFFLSILAKKHDKFVPMFRQALSTMLSGLEDEFSAKGSAYFNDLSDRMSFEFVFRLFCDKQPSETPIGTEGPRLFDLWLLFQLHPLMTLGLKYLPNFLEDLLLHTFPLPFGLVKSKYQKLYDAFYSSAGSILDEAEEVGLKRDEACHNLVFLAGFNAYGGMKTLFPGLIKWIGAAGEDLHRRLRDEIRATVKSEGGVTFAALNKMVLTKSAVYEALRIEPPVPYQYGKAREDLTIQSHESSFLIKKGEMLFGYQPIVTKDPLIFKNPDEFIADRFVGSGEELIQYVYWSNGKETEDPTTDNKQCPGKDIVVTLSRLMLVEFFLRFDAFQVESGKLLAGSSVTFKSITKST</sequence>
<gene>
    <name evidence="6" type="ORF">F511_06530</name>
</gene>
<dbReference type="AlphaFoldDB" id="A0A2Z7D816"/>
<evidence type="ECO:0000256" key="3">
    <source>
        <dbReference type="ARBA" id="ARBA00023004"/>
    </source>
</evidence>
<dbReference type="GO" id="GO:0006631">
    <property type="term" value="P:fatty acid metabolic process"/>
    <property type="evidence" value="ECO:0007669"/>
    <property type="project" value="UniProtKB-ARBA"/>
</dbReference>
<comment type="cofactor">
    <cofactor evidence="5">
        <name>heme</name>
        <dbReference type="ChEBI" id="CHEBI:30413"/>
    </cofactor>
</comment>
<evidence type="ECO:0000313" key="7">
    <source>
        <dbReference type="Proteomes" id="UP000250235"/>
    </source>
</evidence>
<dbReference type="SUPFAM" id="SSF48264">
    <property type="entry name" value="Cytochrome P450"/>
    <property type="match status" value="1"/>
</dbReference>
<name>A0A2Z7D816_9LAMI</name>
<evidence type="ECO:0000256" key="4">
    <source>
        <dbReference type="ARBA" id="ARBA00023239"/>
    </source>
</evidence>
<dbReference type="InterPro" id="IPR001128">
    <property type="entry name" value="Cyt_P450"/>
</dbReference>
<evidence type="ECO:0000313" key="6">
    <source>
        <dbReference type="EMBL" id="KZV53388.1"/>
    </source>
</evidence>
<dbReference type="EMBL" id="KQ990517">
    <property type="protein sequence ID" value="KZV53388.1"/>
    <property type="molecule type" value="Genomic_DNA"/>
</dbReference>
<reference evidence="6 7" key="1">
    <citation type="journal article" date="2015" name="Proc. Natl. Acad. Sci. U.S.A.">
        <title>The resurrection genome of Boea hygrometrica: A blueprint for survival of dehydration.</title>
        <authorList>
            <person name="Xiao L."/>
            <person name="Yang G."/>
            <person name="Zhang L."/>
            <person name="Yang X."/>
            <person name="Zhao S."/>
            <person name="Ji Z."/>
            <person name="Zhou Q."/>
            <person name="Hu M."/>
            <person name="Wang Y."/>
            <person name="Chen M."/>
            <person name="Xu Y."/>
            <person name="Jin H."/>
            <person name="Xiao X."/>
            <person name="Hu G."/>
            <person name="Bao F."/>
            <person name="Hu Y."/>
            <person name="Wan P."/>
            <person name="Li L."/>
            <person name="Deng X."/>
            <person name="Kuang T."/>
            <person name="Xiang C."/>
            <person name="Zhu J.K."/>
            <person name="Oliver M.J."/>
            <person name="He Y."/>
        </authorList>
    </citation>
    <scope>NUCLEOTIDE SEQUENCE [LARGE SCALE GENOMIC DNA]</scope>
    <source>
        <strain evidence="7">cv. XS01</strain>
    </source>
</reference>
<dbReference type="GO" id="GO:0016829">
    <property type="term" value="F:lyase activity"/>
    <property type="evidence" value="ECO:0007669"/>
    <property type="project" value="UniProtKB-KW"/>
</dbReference>
<evidence type="ECO:0000256" key="2">
    <source>
        <dbReference type="ARBA" id="ARBA00022723"/>
    </source>
</evidence>
<dbReference type="Pfam" id="PF00067">
    <property type="entry name" value="p450"/>
    <property type="match status" value="1"/>
</dbReference>
<dbReference type="FunFam" id="1.10.630.10:FF:000024">
    <property type="entry name" value="Allene oxide synthase, chloroplastic"/>
    <property type="match status" value="1"/>
</dbReference>
<dbReference type="GO" id="GO:0016125">
    <property type="term" value="P:sterol metabolic process"/>
    <property type="evidence" value="ECO:0007669"/>
    <property type="project" value="TreeGrafter"/>
</dbReference>
<evidence type="ECO:0000256" key="5">
    <source>
        <dbReference type="PIRSR" id="PIRSR602403-1"/>
    </source>
</evidence>
<keyword evidence="4" id="KW-0456">Lyase</keyword>
<dbReference type="Proteomes" id="UP000250235">
    <property type="component" value="Unassembled WGS sequence"/>
</dbReference>
<dbReference type="InterPro" id="IPR002403">
    <property type="entry name" value="Cyt_P450_E_grp-IV"/>
</dbReference>
<keyword evidence="7" id="KW-1185">Reference proteome</keyword>
<dbReference type="PANTHER" id="PTHR24286">
    <property type="entry name" value="CYTOCHROME P450 26"/>
    <property type="match status" value="1"/>
</dbReference>
<dbReference type="InterPro" id="IPR036396">
    <property type="entry name" value="Cyt_P450_sf"/>
</dbReference>
<dbReference type="PRINTS" id="PR00465">
    <property type="entry name" value="EP450IV"/>
</dbReference>
<keyword evidence="1 5" id="KW-0349">Heme</keyword>
<organism evidence="6 7">
    <name type="scientific">Dorcoceras hygrometricum</name>
    <dbReference type="NCBI Taxonomy" id="472368"/>
    <lineage>
        <taxon>Eukaryota</taxon>
        <taxon>Viridiplantae</taxon>
        <taxon>Streptophyta</taxon>
        <taxon>Embryophyta</taxon>
        <taxon>Tracheophyta</taxon>
        <taxon>Spermatophyta</taxon>
        <taxon>Magnoliopsida</taxon>
        <taxon>eudicotyledons</taxon>
        <taxon>Gunneridae</taxon>
        <taxon>Pentapetalae</taxon>
        <taxon>asterids</taxon>
        <taxon>lamiids</taxon>
        <taxon>Lamiales</taxon>
        <taxon>Gesneriaceae</taxon>
        <taxon>Didymocarpoideae</taxon>
        <taxon>Trichosporeae</taxon>
        <taxon>Loxocarpinae</taxon>
        <taxon>Dorcoceras</taxon>
    </lineage>
</organism>
<dbReference type="GO" id="GO:0004497">
    <property type="term" value="F:monooxygenase activity"/>
    <property type="evidence" value="ECO:0007669"/>
    <property type="project" value="InterPro"/>
</dbReference>
<dbReference type="GO" id="GO:0016705">
    <property type="term" value="F:oxidoreductase activity, acting on paired donors, with incorporation or reduction of molecular oxygen"/>
    <property type="evidence" value="ECO:0007669"/>
    <property type="project" value="InterPro"/>
</dbReference>
<dbReference type="GO" id="GO:0020037">
    <property type="term" value="F:heme binding"/>
    <property type="evidence" value="ECO:0007669"/>
    <property type="project" value="InterPro"/>
</dbReference>
<feature type="binding site" description="axial binding residue" evidence="5">
    <location>
        <position position="435"/>
    </location>
    <ligand>
        <name>heme</name>
        <dbReference type="ChEBI" id="CHEBI:30413"/>
    </ligand>
    <ligandPart>
        <name>Fe</name>
        <dbReference type="ChEBI" id="CHEBI:18248"/>
    </ligandPart>
</feature>
<dbReference type="CDD" id="cd11071">
    <property type="entry name" value="CYP74"/>
    <property type="match status" value="1"/>
</dbReference>
<keyword evidence="2 5" id="KW-0479">Metal-binding</keyword>
<dbReference type="GO" id="GO:0005506">
    <property type="term" value="F:iron ion binding"/>
    <property type="evidence" value="ECO:0007669"/>
    <property type="project" value="InterPro"/>
</dbReference>
<evidence type="ECO:0000256" key="1">
    <source>
        <dbReference type="ARBA" id="ARBA00022617"/>
    </source>
</evidence>